<organism evidence="2 3">
    <name type="scientific">Bacteroides caecicola</name>
    <dbReference type="NCBI Taxonomy" id="1462569"/>
    <lineage>
        <taxon>Bacteria</taxon>
        <taxon>Pseudomonadati</taxon>
        <taxon>Bacteroidota</taxon>
        <taxon>Bacteroidia</taxon>
        <taxon>Bacteroidales</taxon>
        <taxon>Bacteroidaceae</taxon>
        <taxon>Bacteroides</taxon>
    </lineage>
</organism>
<keyword evidence="3" id="KW-1185">Reference proteome</keyword>
<dbReference type="Proteomes" id="UP000782117">
    <property type="component" value="Unassembled WGS sequence"/>
</dbReference>
<comment type="caution">
    <text evidence="2">The sequence shown here is derived from an EMBL/GenBank/DDBJ whole genome shotgun (WGS) entry which is preliminary data.</text>
</comment>
<keyword evidence="1" id="KW-0472">Membrane</keyword>
<sequence>MACIFKEQLKETVKQLKPVVLHVVLVLVILASMYIVDASVRNQLNT</sequence>
<evidence type="ECO:0000313" key="2">
    <source>
        <dbReference type="EMBL" id="MBM6806602.1"/>
    </source>
</evidence>
<proteinExistence type="predicted"/>
<protein>
    <submittedName>
        <fullName evidence="2">Uncharacterized protein</fullName>
    </submittedName>
</protein>
<gene>
    <name evidence="2" type="ORF">H6A24_08855</name>
</gene>
<name>A0ABS2F8M4_9BACE</name>
<dbReference type="EMBL" id="JACJKJ010000009">
    <property type="protein sequence ID" value="MBM6806602.1"/>
    <property type="molecule type" value="Genomic_DNA"/>
</dbReference>
<dbReference type="RefSeq" id="WP_204500396.1">
    <property type="nucleotide sequence ID" value="NZ_JACJKJ010000009.1"/>
</dbReference>
<evidence type="ECO:0000313" key="3">
    <source>
        <dbReference type="Proteomes" id="UP000782117"/>
    </source>
</evidence>
<keyword evidence="1" id="KW-0812">Transmembrane</keyword>
<keyword evidence="1" id="KW-1133">Transmembrane helix</keyword>
<reference evidence="2 3" key="1">
    <citation type="journal article" date="2021" name="Sci. Rep.">
        <title>The distribution of antibiotic resistance genes in chicken gut microbiota commensals.</title>
        <authorList>
            <person name="Juricova H."/>
            <person name="Matiasovicova J."/>
            <person name="Kubasova T."/>
            <person name="Cejkova D."/>
            <person name="Rychlik I."/>
        </authorList>
    </citation>
    <scope>NUCLEOTIDE SEQUENCE [LARGE SCALE GENOMIC DNA]</scope>
    <source>
        <strain evidence="2 3">An768</strain>
    </source>
</reference>
<accession>A0ABS2F8M4</accession>
<feature type="transmembrane region" description="Helical" evidence="1">
    <location>
        <begin position="19"/>
        <end position="36"/>
    </location>
</feature>
<evidence type="ECO:0000256" key="1">
    <source>
        <dbReference type="SAM" id="Phobius"/>
    </source>
</evidence>